<dbReference type="Gene3D" id="3.20.20.60">
    <property type="entry name" value="Phosphoenolpyruvate-binding domains"/>
    <property type="match status" value="1"/>
</dbReference>
<evidence type="ECO:0000313" key="6">
    <source>
        <dbReference type="Proteomes" id="UP000016462"/>
    </source>
</evidence>
<proteinExistence type="inferred from homology"/>
<keyword evidence="3" id="KW-0456">Lyase</keyword>
<organism evidence="5 6">
    <name type="scientific">Agrococcus pavilionensis RW1</name>
    <dbReference type="NCBI Taxonomy" id="1330458"/>
    <lineage>
        <taxon>Bacteria</taxon>
        <taxon>Bacillati</taxon>
        <taxon>Actinomycetota</taxon>
        <taxon>Actinomycetes</taxon>
        <taxon>Micrococcales</taxon>
        <taxon>Microbacteriaceae</taxon>
        <taxon>Agrococcus</taxon>
    </lineage>
</organism>
<accession>U1LMP1</accession>
<evidence type="ECO:0000256" key="1">
    <source>
        <dbReference type="ARBA" id="ARBA00005568"/>
    </source>
</evidence>
<keyword evidence="6" id="KW-1185">Reference proteome</keyword>
<dbReference type="RefSeq" id="WP_021011587.1">
    <property type="nucleotide sequence ID" value="NZ_ASHR01000036.1"/>
</dbReference>
<dbReference type="GO" id="GO:0046872">
    <property type="term" value="F:metal ion binding"/>
    <property type="evidence" value="ECO:0007669"/>
    <property type="project" value="UniProtKB-KW"/>
</dbReference>
<comment type="similarity">
    <text evidence="1">Belongs to the HpcH/HpaI aldolase family.</text>
</comment>
<dbReference type="AlphaFoldDB" id="U1LMP1"/>
<keyword evidence="2" id="KW-0479">Metal-binding</keyword>
<dbReference type="PANTHER" id="PTHR30502:SF0">
    <property type="entry name" value="PHOSPHOENOLPYRUVATE CARBOXYLASE FAMILY PROTEIN"/>
    <property type="match status" value="1"/>
</dbReference>
<name>U1LMP1_9MICO</name>
<evidence type="ECO:0000256" key="3">
    <source>
        <dbReference type="ARBA" id="ARBA00023239"/>
    </source>
</evidence>
<reference evidence="5 6" key="1">
    <citation type="journal article" date="2013" name="Genome Announc.">
        <title>First draft genome sequence from a member of the genus agrococcus, isolated from modern microbialites.</title>
        <authorList>
            <person name="White R.A.III."/>
            <person name="Grassa C.J."/>
            <person name="Suttle C.A."/>
        </authorList>
    </citation>
    <scope>NUCLEOTIDE SEQUENCE [LARGE SCALE GENOMIC DNA]</scope>
    <source>
        <strain evidence="5 6">RW1</strain>
    </source>
</reference>
<dbReference type="InterPro" id="IPR040442">
    <property type="entry name" value="Pyrv_kinase-like_dom_sf"/>
</dbReference>
<gene>
    <name evidence="5" type="ORF">L332_01920</name>
</gene>
<evidence type="ECO:0000256" key="2">
    <source>
        <dbReference type="ARBA" id="ARBA00022723"/>
    </source>
</evidence>
<protein>
    <recommendedName>
        <fullName evidence="4">HpcH/HpaI aldolase/citrate lyase domain-containing protein</fullName>
    </recommendedName>
</protein>
<dbReference type="SUPFAM" id="SSF51621">
    <property type="entry name" value="Phosphoenolpyruvate/pyruvate domain"/>
    <property type="match status" value="1"/>
</dbReference>
<dbReference type="EMBL" id="ASHR01000036">
    <property type="protein sequence ID" value="ERG63212.1"/>
    <property type="molecule type" value="Genomic_DNA"/>
</dbReference>
<dbReference type="Pfam" id="PF03328">
    <property type="entry name" value="HpcH_HpaI"/>
    <property type="match status" value="1"/>
</dbReference>
<dbReference type="GO" id="GO:0016832">
    <property type="term" value="F:aldehyde-lyase activity"/>
    <property type="evidence" value="ECO:0007669"/>
    <property type="project" value="TreeGrafter"/>
</dbReference>
<dbReference type="GO" id="GO:0005737">
    <property type="term" value="C:cytoplasm"/>
    <property type="evidence" value="ECO:0007669"/>
    <property type="project" value="TreeGrafter"/>
</dbReference>
<dbReference type="InterPro" id="IPR005000">
    <property type="entry name" value="Aldolase/citrate-lyase_domain"/>
</dbReference>
<feature type="domain" description="HpcH/HpaI aldolase/citrate lyase" evidence="4">
    <location>
        <begin position="2"/>
        <end position="225"/>
    </location>
</feature>
<evidence type="ECO:0000313" key="5">
    <source>
        <dbReference type="EMBL" id="ERG63212.1"/>
    </source>
</evidence>
<dbReference type="Proteomes" id="UP000016462">
    <property type="component" value="Unassembled WGS sequence"/>
</dbReference>
<dbReference type="PANTHER" id="PTHR30502">
    <property type="entry name" value="2-KETO-3-DEOXY-L-RHAMNONATE ALDOLASE"/>
    <property type="match status" value="1"/>
</dbReference>
<sequence length="246" mass="25543">MGAWATLDSPVATEQVARTGFDYVCVDGQHGLLGYDAQVRALLAVAAGGATPWARVSTNSAAEIGRVLDAGARGVIVPLIDTADEARAAAEAARYPTSGGRRSYGPMRLGPHFGATPGETDASVTVLAMIETASGLAELEAILDVDGIDGVYVGPYDLSLALGARVPFEDEILPRLDAELDRVAAACRERGKIAGVHCADGEQAARRIEQGFTMVTAATDVASLRADMQRQLGAATGARLEASRAY</sequence>
<comment type="caution">
    <text evidence="5">The sequence shown here is derived from an EMBL/GenBank/DDBJ whole genome shotgun (WGS) entry which is preliminary data.</text>
</comment>
<evidence type="ECO:0000259" key="4">
    <source>
        <dbReference type="Pfam" id="PF03328"/>
    </source>
</evidence>
<dbReference type="InterPro" id="IPR015813">
    <property type="entry name" value="Pyrv/PenolPyrv_kinase-like_dom"/>
</dbReference>
<dbReference type="InterPro" id="IPR050251">
    <property type="entry name" value="HpcH-HpaI_aldolase"/>
</dbReference>